<organism evidence="1">
    <name type="scientific">Albugo laibachii Nc14</name>
    <dbReference type="NCBI Taxonomy" id="890382"/>
    <lineage>
        <taxon>Eukaryota</taxon>
        <taxon>Sar</taxon>
        <taxon>Stramenopiles</taxon>
        <taxon>Oomycota</taxon>
        <taxon>Peronosporomycetes</taxon>
        <taxon>Albuginales</taxon>
        <taxon>Albuginaceae</taxon>
        <taxon>Albugo</taxon>
    </lineage>
</organism>
<dbReference type="HOGENOM" id="CLU_2781174_0_0_1"/>
<accession>F0WUV0</accession>
<gene>
    <name evidence="1" type="primary">AlNc14C280G10098</name>
    <name evidence="1" type="ORF">ALNC14_113300</name>
</gene>
<proteinExistence type="predicted"/>
<dbReference type="AlphaFoldDB" id="F0WUV0"/>
<sequence length="69" mass="8377">MQIAPWLYSPRHWYMNTNGFSDIFFKLLSWTVQYVARKPLLCNVRQQMQFFSLESYWYTAKRSADSAEK</sequence>
<reference evidence="1" key="2">
    <citation type="submission" date="2011-02" db="EMBL/GenBank/DDBJ databases">
        <authorList>
            <person name="MacLean D."/>
        </authorList>
    </citation>
    <scope>NUCLEOTIDE SEQUENCE</scope>
</reference>
<protein>
    <submittedName>
        <fullName evidence="1">AlNc14C280G10098 protein</fullName>
    </submittedName>
</protein>
<evidence type="ECO:0000313" key="1">
    <source>
        <dbReference type="EMBL" id="CCA25186.1"/>
    </source>
</evidence>
<reference evidence="1" key="1">
    <citation type="journal article" date="2011" name="PLoS Biol.">
        <title>Gene gain and loss during evolution of obligate parasitism in the white rust pathogen of Arabidopsis thaliana.</title>
        <authorList>
            <person name="Kemen E."/>
            <person name="Gardiner A."/>
            <person name="Schultz-Larsen T."/>
            <person name="Kemen A.C."/>
            <person name="Balmuth A.L."/>
            <person name="Robert-Seilaniantz A."/>
            <person name="Bailey K."/>
            <person name="Holub E."/>
            <person name="Studholme D.J."/>
            <person name="Maclean D."/>
            <person name="Jones J.D."/>
        </authorList>
    </citation>
    <scope>NUCLEOTIDE SEQUENCE</scope>
</reference>
<dbReference type="EMBL" id="FR824325">
    <property type="protein sequence ID" value="CCA25186.1"/>
    <property type="molecule type" value="Genomic_DNA"/>
</dbReference>
<name>F0WUV0_9STRA</name>